<dbReference type="PANTHER" id="PTHR30085:SF6">
    <property type="entry name" value="ABC TRANSPORTER GLUTAMINE-BINDING PROTEIN GLNH"/>
    <property type="match status" value="1"/>
</dbReference>
<accession>A0ABS6TB64</accession>
<dbReference type="InterPro" id="IPR001638">
    <property type="entry name" value="Solute-binding_3/MltF_N"/>
</dbReference>
<comment type="similarity">
    <text evidence="1">Belongs to the bacterial solute-binding protein 3 family.</text>
</comment>
<feature type="chain" id="PRO_5045914552" evidence="4">
    <location>
        <begin position="31"/>
        <end position="279"/>
    </location>
</feature>
<dbReference type="PANTHER" id="PTHR30085">
    <property type="entry name" value="AMINO ACID ABC TRANSPORTER PERMEASE"/>
    <property type="match status" value="1"/>
</dbReference>
<dbReference type="EMBL" id="JAHUZB010000002">
    <property type="protein sequence ID" value="MBV7390138.1"/>
    <property type="molecule type" value="Genomic_DNA"/>
</dbReference>
<dbReference type="InterPro" id="IPR001320">
    <property type="entry name" value="Iontro_rcpt_C"/>
</dbReference>
<organism evidence="7 8">
    <name type="scientific">Enterococcus alishanensis</name>
    <dbReference type="NCBI Taxonomy" id="1303817"/>
    <lineage>
        <taxon>Bacteria</taxon>
        <taxon>Bacillati</taxon>
        <taxon>Bacillota</taxon>
        <taxon>Bacilli</taxon>
        <taxon>Lactobacillales</taxon>
        <taxon>Enterococcaceae</taxon>
        <taxon>Enterococcus</taxon>
    </lineage>
</organism>
<evidence type="ECO:0000313" key="7">
    <source>
        <dbReference type="EMBL" id="MBV7390138.1"/>
    </source>
</evidence>
<evidence type="ECO:0000313" key="8">
    <source>
        <dbReference type="Proteomes" id="UP000774130"/>
    </source>
</evidence>
<proteinExistence type="inferred from homology"/>
<feature type="domain" description="Ionotropic glutamate receptor C-terminal" evidence="6">
    <location>
        <begin position="43"/>
        <end position="265"/>
    </location>
</feature>
<keyword evidence="2" id="KW-0813">Transport</keyword>
<comment type="caution">
    <text evidence="7">The sequence shown here is derived from an EMBL/GenBank/DDBJ whole genome shotgun (WGS) entry which is preliminary data.</text>
</comment>
<feature type="domain" description="Solute-binding protein family 3/N-terminal" evidence="5">
    <location>
        <begin position="43"/>
        <end position="266"/>
    </location>
</feature>
<evidence type="ECO:0000259" key="5">
    <source>
        <dbReference type="SMART" id="SM00062"/>
    </source>
</evidence>
<evidence type="ECO:0000259" key="6">
    <source>
        <dbReference type="SMART" id="SM00079"/>
    </source>
</evidence>
<evidence type="ECO:0000256" key="2">
    <source>
        <dbReference type="ARBA" id="ARBA00022448"/>
    </source>
</evidence>
<dbReference type="SMART" id="SM00062">
    <property type="entry name" value="PBPb"/>
    <property type="match status" value="1"/>
</dbReference>
<gene>
    <name evidence="7" type="ORF">KUA55_05550</name>
</gene>
<evidence type="ECO:0000256" key="3">
    <source>
        <dbReference type="ARBA" id="ARBA00022729"/>
    </source>
</evidence>
<dbReference type="InterPro" id="IPR051455">
    <property type="entry name" value="Bact_solute-bind_prot3"/>
</dbReference>
<dbReference type="Pfam" id="PF00497">
    <property type="entry name" value="SBP_bac_3"/>
    <property type="match status" value="1"/>
</dbReference>
<dbReference type="SMART" id="SM00079">
    <property type="entry name" value="PBPe"/>
    <property type="match status" value="1"/>
</dbReference>
<protein>
    <submittedName>
        <fullName evidence="7">Transporter substrate-binding domain-containing protein</fullName>
    </submittedName>
</protein>
<dbReference type="RefSeq" id="WP_218325190.1">
    <property type="nucleotide sequence ID" value="NZ_JAHUZB010000002.1"/>
</dbReference>
<evidence type="ECO:0000256" key="4">
    <source>
        <dbReference type="SAM" id="SignalP"/>
    </source>
</evidence>
<dbReference type="Proteomes" id="UP000774130">
    <property type="component" value="Unassembled WGS sequence"/>
</dbReference>
<feature type="signal peptide" evidence="4">
    <location>
        <begin position="1"/>
        <end position="30"/>
    </location>
</feature>
<reference evidence="7 8" key="1">
    <citation type="submission" date="2021-06" db="EMBL/GenBank/DDBJ databases">
        <title>Enterococcus alishanensis sp. nov., a novel lactic acid bacterium isolated from fresh coffee beans.</title>
        <authorList>
            <person name="Chen Y.-S."/>
        </authorList>
    </citation>
    <scope>NUCLEOTIDE SEQUENCE [LARGE SCALE GENOMIC DNA]</scope>
    <source>
        <strain evidence="7 8">ALS3</strain>
    </source>
</reference>
<name>A0ABS6TB64_9ENTE</name>
<sequence length="279" mass="30370">MSKFKKFASLIAIGLAVVLFLSGCRGQSVADENIATRIDETPTINWGVKYDTRLFGLMNIKDRTVQGFDIDIAKQITKEILGDEGKAEFVEVTSKTRIPLLKNGNIDAIIATMTISKERLEQVNFSDIYFSAGQSLLVEKGSHITGVDSLTADDTVLVVKGSTSAVNIREAAPEANIIELENYSEAFTALQAGQGQAMSTDNAILLGMASENDKYELVGGTFTNEPYGIAINKGQDDFLNEVNKALETMHDNGTYDKIYDKWFPNDSDGKAAKGAKFNA</sequence>
<keyword evidence="3 4" id="KW-0732">Signal</keyword>
<keyword evidence="8" id="KW-1185">Reference proteome</keyword>
<dbReference type="PROSITE" id="PS51257">
    <property type="entry name" value="PROKAR_LIPOPROTEIN"/>
    <property type="match status" value="1"/>
</dbReference>
<evidence type="ECO:0000256" key="1">
    <source>
        <dbReference type="ARBA" id="ARBA00010333"/>
    </source>
</evidence>